<dbReference type="PANTHER" id="PTHR11238:SF9">
    <property type="entry name" value="PROMININ, ISOFORM D"/>
    <property type="match status" value="1"/>
</dbReference>
<reference evidence="10" key="1">
    <citation type="submission" date="2017-02" db="UniProtKB">
        <authorList>
            <consortium name="WormBaseParasite"/>
        </authorList>
    </citation>
    <scope>IDENTIFICATION</scope>
</reference>
<evidence type="ECO:0000256" key="1">
    <source>
        <dbReference type="ARBA" id="ARBA00004141"/>
    </source>
</evidence>
<evidence type="ECO:0000313" key="10">
    <source>
        <dbReference type="WBParaSite" id="SMUV_0001068201-mRNA-1"/>
    </source>
</evidence>
<evidence type="ECO:0000313" key="9">
    <source>
        <dbReference type="Proteomes" id="UP000046393"/>
    </source>
</evidence>
<comment type="subcellular location">
    <subcellularLocation>
        <location evidence="1">Membrane</location>
        <topology evidence="1">Multi-pass membrane protein</topology>
    </subcellularLocation>
</comment>
<proteinExistence type="inferred from homology"/>
<feature type="transmembrane region" description="Helical" evidence="7">
    <location>
        <begin position="101"/>
        <end position="125"/>
    </location>
</feature>
<keyword evidence="6" id="KW-0325">Glycoprotein</keyword>
<protein>
    <submittedName>
        <fullName evidence="10">Protein tweety homolog</fullName>
    </submittedName>
</protein>
<dbReference type="InterPro" id="IPR008795">
    <property type="entry name" value="Prominin"/>
</dbReference>
<dbReference type="Proteomes" id="UP000046393">
    <property type="component" value="Unplaced"/>
</dbReference>
<dbReference type="GO" id="GO:0016020">
    <property type="term" value="C:membrane"/>
    <property type="evidence" value="ECO:0007669"/>
    <property type="project" value="UniProtKB-SubCell"/>
</dbReference>
<feature type="signal peptide" evidence="8">
    <location>
        <begin position="1"/>
        <end position="26"/>
    </location>
</feature>
<keyword evidence="5 7" id="KW-0472">Membrane</keyword>
<dbReference type="WBParaSite" id="SMUV_0001068201-mRNA-1">
    <property type="protein sequence ID" value="SMUV_0001068201-mRNA-1"/>
    <property type="gene ID" value="SMUV_0001068201"/>
</dbReference>
<feature type="transmembrane region" description="Helical" evidence="7">
    <location>
        <begin position="146"/>
        <end position="169"/>
    </location>
</feature>
<evidence type="ECO:0000256" key="2">
    <source>
        <dbReference type="ARBA" id="ARBA00006058"/>
    </source>
</evidence>
<evidence type="ECO:0000256" key="8">
    <source>
        <dbReference type="SAM" id="SignalP"/>
    </source>
</evidence>
<sequence>MISGRCIVTVAATILLLDWNCYTVIAAETNETKEITLAKVGDDFGAQQAFYKIAQKIAKKIQRNLNDDDLDKLSEIWSDNELDYETVIDAVGGIMKKEVGLIIMLIIGAAYVVIMFFAGVIYCCLHCFKSGHSRIKYTNVCSSWTLPILTALLVVGVAFLVAAAIVYGVSVQDTDDNIAYIGDILPKIRDNLQSIIDESSKSLLSSTNSSLVNLFDSKLSKFKKAADPDELQKLITTISDTLDTVNIQNGSTIEKIEEVKTDLNAFRKGEQYEQINYELNKTQVAFDQVQDQMDSASKHLNGIVADVNTKISNVTDLLKTYQSDIASFSAREVIKHVLKAVIIAPAVLVAITVVILTLFAILRIFQNMCNLDWTTSVVKQSGKVTVFGIVVAFIFAWLFMLFSCFLLLIGFTIEATCEPVFYDEQMKLFDHIPHLHFTVTTPLSKNDTEISLSYVLKQCSTNSTISDALKFRQVLDVDIIVEKMSLEQYQQNIGNALDKIDFTNVNRLQTNMEALRTELEAVQQTEVLNSVNELIERLHLLQQLRGSFDNISVDLDNSLDEINNNTYQCRPLYDVWQNIGKLTCNRIGLPVQGMWASVGLIAVVFIPVIIVMIMVSGILHEKKKRHERRHYYDTERRQYLWSRKPNDSLSPNCAVSQLASNDGETSAHFLNRHHPQPAPRAQNRY</sequence>
<feature type="transmembrane region" description="Helical" evidence="7">
    <location>
        <begin position="386"/>
        <end position="411"/>
    </location>
</feature>
<accession>A0A0N5B086</accession>
<keyword evidence="3 7" id="KW-0812">Transmembrane</keyword>
<evidence type="ECO:0000256" key="7">
    <source>
        <dbReference type="SAM" id="Phobius"/>
    </source>
</evidence>
<comment type="similarity">
    <text evidence="2">Belongs to the prominin family.</text>
</comment>
<evidence type="ECO:0000256" key="5">
    <source>
        <dbReference type="ARBA" id="ARBA00023136"/>
    </source>
</evidence>
<feature type="chain" id="PRO_5005893585" evidence="8">
    <location>
        <begin position="27"/>
        <end position="685"/>
    </location>
</feature>
<organism evidence="9 10">
    <name type="scientific">Syphacia muris</name>
    <dbReference type="NCBI Taxonomy" id="451379"/>
    <lineage>
        <taxon>Eukaryota</taxon>
        <taxon>Metazoa</taxon>
        <taxon>Ecdysozoa</taxon>
        <taxon>Nematoda</taxon>
        <taxon>Chromadorea</taxon>
        <taxon>Rhabditida</taxon>
        <taxon>Spirurina</taxon>
        <taxon>Oxyuridomorpha</taxon>
        <taxon>Oxyuroidea</taxon>
        <taxon>Oxyuridae</taxon>
        <taxon>Syphacia</taxon>
    </lineage>
</organism>
<feature type="transmembrane region" description="Helical" evidence="7">
    <location>
        <begin position="342"/>
        <end position="365"/>
    </location>
</feature>
<keyword evidence="4 7" id="KW-1133">Transmembrane helix</keyword>
<keyword evidence="8" id="KW-0732">Signal</keyword>
<evidence type="ECO:0000256" key="3">
    <source>
        <dbReference type="ARBA" id="ARBA00022692"/>
    </source>
</evidence>
<evidence type="ECO:0000256" key="6">
    <source>
        <dbReference type="ARBA" id="ARBA00023180"/>
    </source>
</evidence>
<dbReference type="AlphaFoldDB" id="A0A0N5B086"/>
<keyword evidence="9" id="KW-1185">Reference proteome</keyword>
<feature type="transmembrane region" description="Helical" evidence="7">
    <location>
        <begin position="594"/>
        <end position="619"/>
    </location>
</feature>
<evidence type="ECO:0000256" key="4">
    <source>
        <dbReference type="ARBA" id="ARBA00022989"/>
    </source>
</evidence>
<dbReference type="PANTHER" id="PTHR11238">
    <property type="entry name" value="PROMININ ISOFORM D-RELATED"/>
    <property type="match status" value="1"/>
</dbReference>
<name>A0A0N5B086_9BILA</name>
<dbReference type="Pfam" id="PF05478">
    <property type="entry name" value="Prominin"/>
    <property type="match status" value="1"/>
</dbReference>
<dbReference type="STRING" id="451379.A0A0N5B086"/>